<sequence>MESRHHSSMEHRSTMTVTKEAMGMTTTTGVKDRNMRDNIKTTAMREGHLHHKTRMDLAQGTADARIPVVVEERQFPVHRLLIRTEVARILPGEGWERDQAEACIMDRPGEAGCDKVRMAQIQTQQVSL</sequence>
<organism evidence="1 2">
    <name type="scientific">Fusarium zealandicum</name>
    <dbReference type="NCBI Taxonomy" id="1053134"/>
    <lineage>
        <taxon>Eukaryota</taxon>
        <taxon>Fungi</taxon>
        <taxon>Dikarya</taxon>
        <taxon>Ascomycota</taxon>
        <taxon>Pezizomycotina</taxon>
        <taxon>Sordariomycetes</taxon>
        <taxon>Hypocreomycetidae</taxon>
        <taxon>Hypocreales</taxon>
        <taxon>Nectriaceae</taxon>
        <taxon>Fusarium</taxon>
        <taxon>Fusarium staphyleae species complex</taxon>
    </lineage>
</organism>
<evidence type="ECO:0000313" key="2">
    <source>
        <dbReference type="Proteomes" id="UP000635477"/>
    </source>
</evidence>
<reference evidence="1" key="1">
    <citation type="journal article" date="2020" name="BMC Genomics">
        <title>Correction to: Identification and distribution of gene clusters required for synthesis of sphingolipid metabolism inhibitors in diverse species of the filamentous fungus Fusarium.</title>
        <authorList>
            <person name="Kim H.S."/>
            <person name="Lohmar J.M."/>
            <person name="Busman M."/>
            <person name="Brown D.W."/>
            <person name="Naumann T.A."/>
            <person name="Divon H.H."/>
            <person name="Lysoe E."/>
            <person name="Uhlig S."/>
            <person name="Proctor R.H."/>
        </authorList>
    </citation>
    <scope>NUCLEOTIDE SEQUENCE</scope>
    <source>
        <strain evidence="1">NRRL 22465</strain>
    </source>
</reference>
<keyword evidence="2" id="KW-1185">Reference proteome</keyword>
<accession>A0A8H4XQD5</accession>
<evidence type="ECO:0000313" key="1">
    <source>
        <dbReference type="EMBL" id="KAF4984283.1"/>
    </source>
</evidence>
<dbReference type="AlphaFoldDB" id="A0A8H4XQD5"/>
<reference evidence="1" key="2">
    <citation type="submission" date="2020-05" db="EMBL/GenBank/DDBJ databases">
        <authorList>
            <person name="Kim H.-S."/>
            <person name="Proctor R.H."/>
            <person name="Brown D.W."/>
        </authorList>
    </citation>
    <scope>NUCLEOTIDE SEQUENCE</scope>
    <source>
        <strain evidence="1">NRRL 22465</strain>
    </source>
</reference>
<dbReference type="EMBL" id="JABEYC010000026">
    <property type="protein sequence ID" value="KAF4984283.1"/>
    <property type="molecule type" value="Genomic_DNA"/>
</dbReference>
<name>A0A8H4XQD5_9HYPO</name>
<proteinExistence type="predicted"/>
<comment type="caution">
    <text evidence="1">The sequence shown here is derived from an EMBL/GenBank/DDBJ whole genome shotgun (WGS) entry which is preliminary data.</text>
</comment>
<protein>
    <submittedName>
        <fullName evidence="1">Uncharacterized protein</fullName>
    </submittedName>
</protein>
<dbReference type="Proteomes" id="UP000635477">
    <property type="component" value="Unassembled WGS sequence"/>
</dbReference>
<gene>
    <name evidence="1" type="ORF">FZEAL_495</name>
</gene>